<accession>A0A0R0D2K4</accession>
<dbReference type="AlphaFoldDB" id="A0A0R0D2K4"/>
<evidence type="ECO:0008006" key="3">
    <source>
        <dbReference type="Google" id="ProtNLM"/>
    </source>
</evidence>
<comment type="caution">
    <text evidence="1">The sequence shown here is derived from an EMBL/GenBank/DDBJ whole genome shotgun (WGS) entry which is preliminary data.</text>
</comment>
<organism evidence="1 2">
    <name type="scientific">Stenotrophomonas chelatiphaga</name>
    <dbReference type="NCBI Taxonomy" id="517011"/>
    <lineage>
        <taxon>Bacteria</taxon>
        <taxon>Pseudomonadati</taxon>
        <taxon>Pseudomonadota</taxon>
        <taxon>Gammaproteobacteria</taxon>
        <taxon>Lysobacterales</taxon>
        <taxon>Lysobacteraceae</taxon>
        <taxon>Stenotrophomonas</taxon>
    </lineage>
</organism>
<gene>
    <name evidence="1" type="ORF">ABB28_03620</name>
</gene>
<dbReference type="RefSeq" id="WP_057507313.1">
    <property type="nucleotide sequence ID" value="NZ_DAMBRS010000002.1"/>
</dbReference>
<proteinExistence type="predicted"/>
<dbReference type="InterPro" id="IPR025358">
    <property type="entry name" value="DUF4262"/>
</dbReference>
<dbReference type="EMBL" id="LDJK01000009">
    <property type="protein sequence ID" value="KRG76349.1"/>
    <property type="molecule type" value="Genomic_DNA"/>
</dbReference>
<evidence type="ECO:0000313" key="2">
    <source>
        <dbReference type="Proteomes" id="UP000051386"/>
    </source>
</evidence>
<dbReference type="PATRIC" id="fig|517011.3.peg.3476"/>
<dbReference type="Pfam" id="PF14081">
    <property type="entry name" value="DUF4262"/>
    <property type="match status" value="1"/>
</dbReference>
<protein>
    <recommendedName>
        <fullName evidence="3">DUF4262 domain-containing protein</fullName>
    </recommendedName>
</protein>
<name>A0A0R0D2K4_9GAMM</name>
<evidence type="ECO:0000313" key="1">
    <source>
        <dbReference type="EMBL" id="KRG76349.1"/>
    </source>
</evidence>
<dbReference type="Proteomes" id="UP000051386">
    <property type="component" value="Unassembled WGS sequence"/>
</dbReference>
<keyword evidence="2" id="KW-1185">Reference proteome</keyword>
<reference evidence="1 2" key="1">
    <citation type="submission" date="2015-05" db="EMBL/GenBank/DDBJ databases">
        <title>Genome sequencing and analysis of members of genus Stenotrophomonas.</title>
        <authorList>
            <person name="Patil P.P."/>
            <person name="Midha S."/>
            <person name="Patil P.B."/>
        </authorList>
    </citation>
    <scope>NUCLEOTIDE SEQUENCE [LARGE SCALE GENOMIC DNA]</scope>
    <source>
        <strain evidence="1 2">DSM 21508</strain>
    </source>
</reference>
<sequence length="146" mass="16054">MIDDIRDHGWHCLHVLPGPDGEAGFSYSIGFQATYNAPEVMVFGLQRSKAQALLSECAQLLAGGHQIHTDVEDADVLDGGYKVIFRPVRTDCHDDYLGTAVRHYGEQPLHAVVMFLPDKAHRFAWHPGYDDAPSDEALAIVLTSAP</sequence>